<gene>
    <name evidence="3" type="ORF">PLBR_LOCUS1871</name>
</gene>
<organism evidence="3 4">
    <name type="scientific">Plasmodiophora brassicae</name>
    <name type="common">Clubroot disease agent</name>
    <dbReference type="NCBI Taxonomy" id="37360"/>
    <lineage>
        <taxon>Eukaryota</taxon>
        <taxon>Sar</taxon>
        <taxon>Rhizaria</taxon>
        <taxon>Endomyxa</taxon>
        <taxon>Phytomyxea</taxon>
        <taxon>Plasmodiophorida</taxon>
        <taxon>Plasmodiophoridae</taxon>
        <taxon>Plasmodiophora</taxon>
    </lineage>
</organism>
<dbReference type="SUPFAM" id="SSF63411">
    <property type="entry name" value="LuxS/MPP-like metallohydrolase"/>
    <property type="match status" value="4"/>
</dbReference>
<dbReference type="GO" id="GO:0046872">
    <property type="term" value="F:metal ion binding"/>
    <property type="evidence" value="ECO:0007669"/>
    <property type="project" value="InterPro"/>
</dbReference>
<keyword evidence="3" id="KW-0496">Mitochondrion</keyword>
<evidence type="ECO:0000313" key="4">
    <source>
        <dbReference type="Proteomes" id="UP000290189"/>
    </source>
</evidence>
<reference evidence="3 4" key="1">
    <citation type="submission" date="2018-03" db="EMBL/GenBank/DDBJ databases">
        <authorList>
            <person name="Fogelqvist J."/>
        </authorList>
    </citation>
    <scope>NUCLEOTIDE SEQUENCE [LARGE SCALE GENOMIC DNA]</scope>
</reference>
<dbReference type="Gene3D" id="3.30.830.10">
    <property type="entry name" value="Metalloenzyme, LuxS/M16 peptidase-like"/>
    <property type="match status" value="5"/>
</dbReference>
<dbReference type="EMBL" id="OVEO01000003">
    <property type="protein sequence ID" value="SPQ94656.1"/>
    <property type="molecule type" value="Genomic_DNA"/>
</dbReference>
<dbReference type="InterPro" id="IPR055130">
    <property type="entry name" value="PreP_C"/>
</dbReference>
<dbReference type="Pfam" id="PF22516">
    <property type="entry name" value="PreP_C"/>
    <property type="match status" value="1"/>
</dbReference>
<dbReference type="GO" id="GO:0004222">
    <property type="term" value="F:metalloendopeptidase activity"/>
    <property type="evidence" value="ECO:0007669"/>
    <property type="project" value="TreeGrafter"/>
</dbReference>
<protein>
    <recommendedName>
        <fullName evidence="2">Peptidase M16C associated domain-containing protein</fullName>
    </recommendedName>
</protein>
<accession>A0A3P3Y3A1</accession>
<dbReference type="InterPro" id="IPR007863">
    <property type="entry name" value="Peptidase_M16_C"/>
</dbReference>
<evidence type="ECO:0000313" key="3">
    <source>
        <dbReference type="EMBL" id="SPQ94656.1"/>
    </source>
</evidence>
<dbReference type="GO" id="GO:0016485">
    <property type="term" value="P:protein processing"/>
    <property type="evidence" value="ECO:0007669"/>
    <property type="project" value="TreeGrafter"/>
</dbReference>
<dbReference type="InterPro" id="IPR011249">
    <property type="entry name" value="Metalloenz_LuxS/M16"/>
</dbReference>
<geneLocation type="mitochondrion" evidence="3"/>
<dbReference type="PANTHER" id="PTHR43016:SF13">
    <property type="entry name" value="PRESEQUENCE PROTEASE, MITOCHONDRIAL"/>
    <property type="match status" value="1"/>
</dbReference>
<evidence type="ECO:0000256" key="1">
    <source>
        <dbReference type="SAM" id="MobiDB-lite"/>
    </source>
</evidence>
<name>A0A3P3Y3A1_PLABS</name>
<dbReference type="PANTHER" id="PTHR43016">
    <property type="entry name" value="PRESEQUENCE PROTEASE"/>
    <property type="match status" value="1"/>
</dbReference>
<evidence type="ECO:0000259" key="2">
    <source>
        <dbReference type="SMART" id="SM01264"/>
    </source>
</evidence>
<proteinExistence type="predicted"/>
<dbReference type="Pfam" id="PF05193">
    <property type="entry name" value="Peptidase_M16_C"/>
    <property type="match status" value="1"/>
</dbReference>
<dbReference type="AlphaFoldDB" id="A0A3P3Y3A1"/>
<dbReference type="InterPro" id="IPR011765">
    <property type="entry name" value="Pept_M16_N"/>
</dbReference>
<dbReference type="InterPro" id="IPR013578">
    <property type="entry name" value="Peptidase_M16C_assoc"/>
</dbReference>
<dbReference type="FunFam" id="3.30.830.10:FF:000011">
    <property type="entry name" value="Presequence protease, mitochondrial"/>
    <property type="match status" value="1"/>
</dbReference>
<dbReference type="Proteomes" id="UP000290189">
    <property type="component" value="Unassembled WGS sequence"/>
</dbReference>
<feature type="compositionally biased region" description="Basic and acidic residues" evidence="1">
    <location>
        <begin position="988"/>
        <end position="1008"/>
    </location>
</feature>
<sequence>MLRRGLATSASLARGAARRPLPVKVGDLIEGFRVNAIDPVPPYDMHMLQMVHERTGAEYVHIDTADTNNTFAVIFRTPPTSDNGVAHILEHTALCGSKQFPVRDPFFHMLRRSLQNFMNALTGPDYTMYPFSTSHVEDFGNLLSVYCDAVFNPLLTYNDFRQEGHRLEHEIWHSPESPVQIKGIVYNEMKGAMSDPASVLHQELCSRMFPHSAYRFNSGGEPHAITSLTHEELVEFHRRHYHPSNARFFSYGDLPPQLRYLNETVLSRFERCDVNTEVSLQFPFDKAPAPYRFMGPPDSMVIDPQKQTTVTKSFLCMDIPSADPVDVTAFSLISNLLLHGSDSPMHRALIAPNIGSGFSSVTGLMPMRQLVWSVGLQGVASSDVDKRVDAILHRYRLSQQEIRTQFGLNILNRVMPRWLHGKPPLPAMQLEAHLKEISTRMSRGPYLEQLMRRHLFDNTHQLTLVMEADPDYISNKIAAEDEKLKSTPIPEHIVEEAQALGEAQEKPQDTRCLPTLHTSDIPPENPNECTDITVDVPRRDIKSFFVHQPTNGLVYTDLLFETENVPTHLRHLLPLFCSVVASLGAAGKSYEEMSHLRSLYTGGVSASLHLFSPIYSLSTHSESITFRTSCLKENSEAALSLLGDIATSADFNDKGRLRQLITDIAASLSADIVESGHVYARMHAAARWSPCLSAKERFSGLTNASLMNTLAAKISSESTSVATLDQLSHDLSTIASSLHLRRSNVVADPDLITEVAPRVYKCLDRFVPGTARATGDIDSAWQFLPPNEDLRHFVGIPLEVNNVAMAVPCCVPYGHEDSAPLRTVMRIMSTEYMHRELREKGGAYGGGASWSSDGALTFFSYRDPNLDETLQAFLSACVWCCDEANITEERVEQAILSIFSSLDAPIHPASQGRLEFIEGITREQRLEHRSRLLRLTPKIVLDAANRHLANISLADAAVTVVGNESTDPAAIRKLDHPWKISRLAEWSADSKDPQQGDAPEDKVESQVP</sequence>
<dbReference type="SMART" id="SM01264">
    <property type="entry name" value="M16C_associated"/>
    <property type="match status" value="1"/>
</dbReference>
<feature type="domain" description="Peptidase M16C associated" evidence="2">
    <location>
        <begin position="466"/>
        <end position="710"/>
    </location>
</feature>
<dbReference type="Pfam" id="PF00675">
    <property type="entry name" value="Peptidase_M16"/>
    <property type="match status" value="1"/>
</dbReference>
<dbReference type="Pfam" id="PF08367">
    <property type="entry name" value="M16C_assoc"/>
    <property type="match status" value="1"/>
</dbReference>
<feature type="region of interest" description="Disordered" evidence="1">
    <location>
        <begin position="986"/>
        <end position="1008"/>
    </location>
</feature>